<dbReference type="InterPro" id="IPR050090">
    <property type="entry name" value="Tyrosine_recombinase_XerCD"/>
</dbReference>
<dbReference type="SUPFAM" id="SSF56349">
    <property type="entry name" value="DNA breaking-rejoining enzymes"/>
    <property type="match status" value="1"/>
</dbReference>
<dbReference type="PANTHER" id="PTHR30349:SF64">
    <property type="entry name" value="PROPHAGE INTEGRASE INTD-RELATED"/>
    <property type="match status" value="1"/>
</dbReference>
<reference evidence="3 4" key="1">
    <citation type="journal article" date="2014" name="Genome Announc.">
        <title>Draft genome sequences of eight enterohepatic helicobacter species isolated from both laboratory and wild rodents.</title>
        <authorList>
            <person name="Sheh A."/>
            <person name="Shen Z."/>
            <person name="Fox J.G."/>
        </authorList>
    </citation>
    <scope>NUCLEOTIDE SEQUENCE [LARGE SCALE GENOMIC DNA]</scope>
    <source>
        <strain evidence="3 4">MIT 09-6949</strain>
    </source>
</reference>
<dbReference type="PANTHER" id="PTHR30349">
    <property type="entry name" value="PHAGE INTEGRASE-RELATED"/>
    <property type="match status" value="1"/>
</dbReference>
<protein>
    <submittedName>
        <fullName evidence="3">Site-specific integrase</fullName>
    </submittedName>
</protein>
<organism evidence="3 4">
    <name type="scientific">Helicobacter jaachi</name>
    <dbReference type="NCBI Taxonomy" id="1677920"/>
    <lineage>
        <taxon>Bacteria</taxon>
        <taxon>Pseudomonadati</taxon>
        <taxon>Campylobacterota</taxon>
        <taxon>Epsilonproteobacteria</taxon>
        <taxon>Campylobacterales</taxon>
        <taxon>Helicobacteraceae</taxon>
        <taxon>Helicobacter</taxon>
    </lineage>
</organism>
<proteinExistence type="predicted"/>
<dbReference type="GO" id="GO:0003677">
    <property type="term" value="F:DNA binding"/>
    <property type="evidence" value="ECO:0007669"/>
    <property type="project" value="InterPro"/>
</dbReference>
<dbReference type="AlphaFoldDB" id="A0A4U8T9K1"/>
<comment type="caution">
    <text evidence="3">The sequence shown here is derived from an EMBL/GenBank/DDBJ whole genome shotgun (WGS) entry which is preliminary data.</text>
</comment>
<dbReference type="STRING" id="1677920.LS71_04205"/>
<dbReference type="InterPro" id="IPR013762">
    <property type="entry name" value="Integrase-like_cat_sf"/>
</dbReference>
<evidence type="ECO:0000313" key="4">
    <source>
        <dbReference type="Proteomes" id="UP000029733"/>
    </source>
</evidence>
<name>A0A4U8T9K1_9HELI</name>
<dbReference type="InterPro" id="IPR011010">
    <property type="entry name" value="DNA_brk_join_enz"/>
</dbReference>
<dbReference type="CDD" id="cd00397">
    <property type="entry name" value="DNA_BRE_C"/>
    <property type="match status" value="1"/>
</dbReference>
<keyword evidence="1" id="KW-0233">DNA recombination</keyword>
<dbReference type="Pfam" id="PF00589">
    <property type="entry name" value="Phage_integrase"/>
    <property type="match status" value="1"/>
</dbReference>
<gene>
    <name evidence="3" type="ORF">LS71_008245</name>
</gene>
<dbReference type="InterPro" id="IPR002104">
    <property type="entry name" value="Integrase_catalytic"/>
</dbReference>
<dbReference type="PROSITE" id="PS51898">
    <property type="entry name" value="TYR_RECOMBINASE"/>
    <property type="match status" value="1"/>
</dbReference>
<dbReference type="GO" id="GO:0006310">
    <property type="term" value="P:DNA recombination"/>
    <property type="evidence" value="ECO:0007669"/>
    <property type="project" value="UniProtKB-KW"/>
</dbReference>
<sequence length="344" mass="40452">MHKQSLLTPQEVIALLIEFIIYKAKTYSHNTESREMRVKAYLELKYLCYKSFSKFDDIKKQIRLLGKYGIVSILKLIPLIDTLEYFIARHNGVLNTLFEEQEVIDYFFSLTKYYQASTIKSRISHFGSFCKFLDKKGIAVNQFERLGTRYHKEKKLPDFLNERQFNTFLETIHNFKPKTLGQKRLKIIILLASYTGIRTREVHHIKLNDIQEDSDKYIIKIQGKGSKQRYVSAKKIHIQEALNDFLQTKKLQGIKSIFLTQLKSSRFPTYCAINLKPFLEQCNLYGQRRHHLHILRHSFGSYVYEKSKDILLTQQALGHASLTSTEIYMHLNQEAHSRIANLFA</sequence>
<dbReference type="EMBL" id="JRPR02000009">
    <property type="protein sequence ID" value="TLD95387.1"/>
    <property type="molecule type" value="Genomic_DNA"/>
</dbReference>
<dbReference type="GO" id="GO:0015074">
    <property type="term" value="P:DNA integration"/>
    <property type="evidence" value="ECO:0007669"/>
    <property type="project" value="InterPro"/>
</dbReference>
<dbReference type="RefSeq" id="WP_052057958.1">
    <property type="nucleotide sequence ID" value="NZ_JRPR02000009.1"/>
</dbReference>
<evidence type="ECO:0000313" key="3">
    <source>
        <dbReference type="EMBL" id="TLD95387.1"/>
    </source>
</evidence>
<dbReference type="Proteomes" id="UP000029733">
    <property type="component" value="Unassembled WGS sequence"/>
</dbReference>
<feature type="domain" description="Tyr recombinase" evidence="2">
    <location>
        <begin position="155"/>
        <end position="344"/>
    </location>
</feature>
<evidence type="ECO:0000256" key="1">
    <source>
        <dbReference type="ARBA" id="ARBA00023172"/>
    </source>
</evidence>
<keyword evidence="4" id="KW-1185">Reference proteome</keyword>
<accession>A0A4U8T9K1</accession>
<dbReference type="OrthoDB" id="283809at2"/>
<evidence type="ECO:0000259" key="2">
    <source>
        <dbReference type="PROSITE" id="PS51898"/>
    </source>
</evidence>
<dbReference type="Gene3D" id="1.10.443.10">
    <property type="entry name" value="Intergrase catalytic core"/>
    <property type="match status" value="1"/>
</dbReference>